<comment type="caution">
    <text evidence="2">The sequence shown here is derived from an EMBL/GenBank/DDBJ whole genome shotgun (WGS) entry which is preliminary data.</text>
</comment>
<accession>A0ABU6YNH8</accession>
<organism evidence="2 3">
    <name type="scientific">Stylosanthes scabra</name>
    <dbReference type="NCBI Taxonomy" id="79078"/>
    <lineage>
        <taxon>Eukaryota</taxon>
        <taxon>Viridiplantae</taxon>
        <taxon>Streptophyta</taxon>
        <taxon>Embryophyta</taxon>
        <taxon>Tracheophyta</taxon>
        <taxon>Spermatophyta</taxon>
        <taxon>Magnoliopsida</taxon>
        <taxon>eudicotyledons</taxon>
        <taxon>Gunneridae</taxon>
        <taxon>Pentapetalae</taxon>
        <taxon>rosids</taxon>
        <taxon>fabids</taxon>
        <taxon>Fabales</taxon>
        <taxon>Fabaceae</taxon>
        <taxon>Papilionoideae</taxon>
        <taxon>50 kb inversion clade</taxon>
        <taxon>dalbergioids sensu lato</taxon>
        <taxon>Dalbergieae</taxon>
        <taxon>Pterocarpus clade</taxon>
        <taxon>Stylosanthes</taxon>
    </lineage>
</organism>
<reference evidence="2 3" key="1">
    <citation type="journal article" date="2023" name="Plants (Basel)">
        <title>Bridging the Gap: Combining Genomics and Transcriptomics Approaches to Understand Stylosanthes scabra, an Orphan Legume from the Brazilian Caatinga.</title>
        <authorList>
            <person name="Ferreira-Neto J.R.C."/>
            <person name="da Silva M.D."/>
            <person name="Binneck E."/>
            <person name="de Melo N.F."/>
            <person name="da Silva R.H."/>
            <person name="de Melo A.L.T.M."/>
            <person name="Pandolfi V."/>
            <person name="Bustamante F.O."/>
            <person name="Brasileiro-Vidal A.C."/>
            <person name="Benko-Iseppon A.M."/>
        </authorList>
    </citation>
    <scope>NUCLEOTIDE SEQUENCE [LARGE SCALE GENOMIC DNA]</scope>
    <source>
        <tissue evidence="2">Leaves</tissue>
    </source>
</reference>
<gene>
    <name evidence="2" type="ORF">PIB30_074391</name>
</gene>
<feature type="region of interest" description="Disordered" evidence="1">
    <location>
        <begin position="1"/>
        <end position="21"/>
    </location>
</feature>
<evidence type="ECO:0000313" key="3">
    <source>
        <dbReference type="Proteomes" id="UP001341840"/>
    </source>
</evidence>
<dbReference type="Proteomes" id="UP001341840">
    <property type="component" value="Unassembled WGS sequence"/>
</dbReference>
<name>A0ABU6YNH8_9FABA</name>
<proteinExistence type="predicted"/>
<dbReference type="EMBL" id="JASCZI010242579">
    <property type="protein sequence ID" value="MED6211509.1"/>
    <property type="molecule type" value="Genomic_DNA"/>
</dbReference>
<evidence type="ECO:0000256" key="1">
    <source>
        <dbReference type="SAM" id="MobiDB-lite"/>
    </source>
</evidence>
<sequence>MSLLNKNRSGHDSARPTIPGRFTGLIPISKQMSFKYQSDRDSSRTTSWWSDLSGWTLWPRRLRLGHILEVLQWWGIVRHLWWENNGAVVGVEVSSASTMGEAVLGTVGNDVAYGADVMWNSACLVGVASDGNQLKDKTCQLLLTHVPNPSAVETRA</sequence>
<protein>
    <submittedName>
        <fullName evidence="2">Uncharacterized protein</fullName>
    </submittedName>
</protein>
<keyword evidence="3" id="KW-1185">Reference proteome</keyword>
<evidence type="ECO:0000313" key="2">
    <source>
        <dbReference type="EMBL" id="MED6211509.1"/>
    </source>
</evidence>